<dbReference type="InterPro" id="IPR038763">
    <property type="entry name" value="DHH_sf"/>
</dbReference>
<evidence type="ECO:0000313" key="15">
    <source>
        <dbReference type="Proteomes" id="UP000663722"/>
    </source>
</evidence>
<gene>
    <name evidence="14" type="ORF">dnm_054190</name>
</gene>
<keyword evidence="6" id="KW-0548">Nucleotidyltransferase</keyword>
<evidence type="ECO:0000313" key="14">
    <source>
        <dbReference type="EMBL" id="QTA89368.1"/>
    </source>
</evidence>
<evidence type="ECO:0000256" key="5">
    <source>
        <dbReference type="ARBA" id="ARBA00022694"/>
    </source>
</evidence>
<dbReference type="Pfam" id="PF01743">
    <property type="entry name" value="PolyA_pol"/>
    <property type="match status" value="1"/>
</dbReference>
<evidence type="ECO:0000256" key="3">
    <source>
        <dbReference type="ARBA" id="ARBA00022555"/>
    </source>
</evidence>
<reference evidence="14" key="1">
    <citation type="journal article" date="2021" name="Microb. Physiol.">
        <title>Proteogenomic Insights into the Physiology of Marine, Sulfate-Reducing, Filamentous Desulfonema limicola and Desulfonema magnum.</title>
        <authorList>
            <person name="Schnaars V."/>
            <person name="Wohlbrand L."/>
            <person name="Scheve S."/>
            <person name="Hinrichs C."/>
            <person name="Reinhardt R."/>
            <person name="Rabus R."/>
        </authorList>
    </citation>
    <scope>NUCLEOTIDE SEQUENCE</scope>
    <source>
        <strain evidence="14">4be13</strain>
    </source>
</reference>
<keyword evidence="5" id="KW-0819">tRNA processing</keyword>
<dbReference type="InterPro" id="IPR043519">
    <property type="entry name" value="NT_sf"/>
</dbReference>
<evidence type="ECO:0000256" key="8">
    <source>
        <dbReference type="ARBA" id="ARBA00022741"/>
    </source>
</evidence>
<dbReference type="GO" id="GO:0016779">
    <property type="term" value="F:nucleotidyltransferase activity"/>
    <property type="evidence" value="ECO:0007669"/>
    <property type="project" value="UniProtKB-KW"/>
</dbReference>
<keyword evidence="9" id="KW-0460">Magnesium</keyword>
<dbReference type="AlphaFoldDB" id="A0A975GQW0"/>
<dbReference type="GO" id="GO:0008033">
    <property type="term" value="P:tRNA processing"/>
    <property type="evidence" value="ECO:0007669"/>
    <property type="project" value="UniProtKB-KW"/>
</dbReference>
<evidence type="ECO:0000256" key="2">
    <source>
        <dbReference type="ARBA" id="ARBA00007265"/>
    </source>
</evidence>
<keyword evidence="15" id="KW-1185">Reference proteome</keyword>
<dbReference type="SUPFAM" id="SSF64182">
    <property type="entry name" value="DHH phosphoesterases"/>
    <property type="match status" value="1"/>
</dbReference>
<dbReference type="SMART" id="SM00116">
    <property type="entry name" value="CBS"/>
    <property type="match status" value="2"/>
</dbReference>
<dbReference type="GO" id="GO:0000049">
    <property type="term" value="F:tRNA binding"/>
    <property type="evidence" value="ECO:0007669"/>
    <property type="project" value="UniProtKB-KW"/>
</dbReference>
<accession>A0A975GQW0</accession>
<dbReference type="Pfam" id="PF00571">
    <property type="entry name" value="CBS"/>
    <property type="match status" value="2"/>
</dbReference>
<keyword evidence="11" id="KW-0129">CBS domain</keyword>
<dbReference type="CDD" id="cd05398">
    <property type="entry name" value="NT_ClassII-CCAase"/>
    <property type="match status" value="1"/>
</dbReference>
<dbReference type="Gene3D" id="1.10.3090.10">
    <property type="entry name" value="cca-adding enzyme, domain 2"/>
    <property type="match status" value="1"/>
</dbReference>
<dbReference type="Gene3D" id="3.30.460.10">
    <property type="entry name" value="Beta Polymerase, domain 2"/>
    <property type="match status" value="1"/>
</dbReference>
<dbReference type="Pfam" id="PF02272">
    <property type="entry name" value="DHHA1"/>
    <property type="match status" value="1"/>
</dbReference>
<evidence type="ECO:0000256" key="1">
    <source>
        <dbReference type="ARBA" id="ARBA00001946"/>
    </source>
</evidence>
<dbReference type="SUPFAM" id="SSF81301">
    <property type="entry name" value="Nucleotidyltransferase"/>
    <property type="match status" value="1"/>
</dbReference>
<dbReference type="InterPro" id="IPR003156">
    <property type="entry name" value="DHHA1_dom"/>
</dbReference>
<organism evidence="14 15">
    <name type="scientific">Desulfonema magnum</name>
    <dbReference type="NCBI Taxonomy" id="45655"/>
    <lineage>
        <taxon>Bacteria</taxon>
        <taxon>Pseudomonadati</taxon>
        <taxon>Thermodesulfobacteriota</taxon>
        <taxon>Desulfobacteria</taxon>
        <taxon>Desulfobacterales</taxon>
        <taxon>Desulfococcaceae</taxon>
        <taxon>Desulfonema</taxon>
    </lineage>
</organism>
<dbReference type="PANTHER" id="PTHR47788:SF1">
    <property type="entry name" value="A-ADDING TRNA NUCLEOTIDYLTRANSFERASE"/>
    <property type="match status" value="1"/>
</dbReference>
<evidence type="ECO:0000256" key="7">
    <source>
        <dbReference type="ARBA" id="ARBA00022723"/>
    </source>
</evidence>
<protein>
    <submittedName>
        <fullName evidence="14">Poly A polymerase head domain-containing protein</fullName>
    </submittedName>
</protein>
<dbReference type="InterPro" id="IPR032828">
    <property type="entry name" value="PolyA_RNA-bd"/>
</dbReference>
<evidence type="ECO:0000256" key="12">
    <source>
        <dbReference type="RuleBase" id="RU003953"/>
    </source>
</evidence>
<dbReference type="SUPFAM" id="SSF81891">
    <property type="entry name" value="Poly A polymerase C-terminal region-like"/>
    <property type="match status" value="1"/>
</dbReference>
<keyword evidence="3" id="KW-0820">tRNA-binding</keyword>
<keyword evidence="8" id="KW-0547">Nucleotide-binding</keyword>
<keyword evidence="10 12" id="KW-0694">RNA-binding</keyword>
<dbReference type="InterPro" id="IPR002646">
    <property type="entry name" value="PolA_pol_head_dom"/>
</dbReference>
<dbReference type="InterPro" id="IPR052390">
    <property type="entry name" value="tRNA_nt/polyA_polymerase"/>
</dbReference>
<feature type="domain" description="CBS" evidence="13">
    <location>
        <begin position="388"/>
        <end position="444"/>
    </location>
</feature>
<dbReference type="KEGG" id="dmm:dnm_054190"/>
<dbReference type="Gene3D" id="3.10.580.10">
    <property type="entry name" value="CBS-domain"/>
    <property type="match status" value="1"/>
</dbReference>
<dbReference type="RefSeq" id="WP_246556007.1">
    <property type="nucleotide sequence ID" value="NZ_CP061800.1"/>
</dbReference>
<dbReference type="PANTHER" id="PTHR47788">
    <property type="entry name" value="POLYA POLYMERASE"/>
    <property type="match status" value="1"/>
</dbReference>
<sequence length="885" mass="101277">MSFQKKDLTVITTHINADFDAMASMLAAHKLYPASLVVFPGSHEKNLRNFFIQSMVYLFNMADIRDVDFSDIKRLVLVDTRQPGRIGKFSSLLEKTDVEIHIYDHHPPADNDIMGHYEIIRPTGATVSILTEIIRKEEITVSSDEATILCLGIYEDTGSFTFPSTTEKDFMAAAFLLSKGAKLDIISNLIARELSLEQVGILNDMIQAAIRYNINGVEIVMTTITTENYVPDFAFLVHKIIKMENMSVILALARMGNKIYIVARSKTPDVDVGAILSPLGGGGHAYAASATIKEKALAQTEHELLEILRKKVKSSKRAKDLMSSPPIKVRPHVSCREARTLLTRYNINALLVMENIEGKDHILGYITRQVIEKALYHKLDAVPIREYMMAKLGTVRPDSELPEIQRKIIDNKQRLLPVVNKEMVIGIITRTDLLNMLVQESQYTNQNEPDPFNDPLHARTRNVTRFMRERLSKDMINILRNIGKVASELECGAYVVGGFVRDLFLYRANEDMDIVIEGDGIAFAKKYAAMLNARIHAHAKFGTAVIIFPHGFKIDVASARMEYYRFPADLPTVEMSSIKLDLFRRDFTINTLAIQLNPDKFGTLIDFFSAQKDIKEKAIRVLHNLSFVEDPTRIFRAIRFEQRFGFSIGKLTSRLIKNAVKMDFFKQLSGRRVFTELRLILQEENPTPAIKRLDDYDLLQVIHPSITPNQKLISLFNAVKKVLSWHDLLFLEESYMKWVVYFLAITRYCNEKISRDICEKLELAPRHSVIFCKERFEADKRLFWLKQNSPLTNSSIYRNLFSFRIELILYMMATTKQEKVKKSISQYVTQLRHVRTSLAGRDLKKMGIEPGPIYREILEAVLDAKLNGLLKTRNDELIFARNYVL</sequence>
<dbReference type="EMBL" id="CP061800">
    <property type="protein sequence ID" value="QTA89368.1"/>
    <property type="molecule type" value="Genomic_DNA"/>
</dbReference>
<dbReference type="Pfam" id="PF12627">
    <property type="entry name" value="PolyA_pol_RNAbd"/>
    <property type="match status" value="1"/>
</dbReference>
<dbReference type="Proteomes" id="UP000663722">
    <property type="component" value="Chromosome"/>
</dbReference>
<comment type="cofactor">
    <cofactor evidence="1">
        <name>Mg(2+)</name>
        <dbReference type="ChEBI" id="CHEBI:18420"/>
    </cofactor>
</comment>
<proteinExistence type="inferred from homology"/>
<dbReference type="SUPFAM" id="SSF54631">
    <property type="entry name" value="CBS-domain pair"/>
    <property type="match status" value="1"/>
</dbReference>
<dbReference type="GO" id="GO:0000166">
    <property type="term" value="F:nucleotide binding"/>
    <property type="evidence" value="ECO:0007669"/>
    <property type="project" value="UniProtKB-KW"/>
</dbReference>
<dbReference type="InterPro" id="IPR001667">
    <property type="entry name" value="DDH_dom"/>
</dbReference>
<evidence type="ECO:0000256" key="6">
    <source>
        <dbReference type="ARBA" id="ARBA00022695"/>
    </source>
</evidence>
<dbReference type="InterPro" id="IPR046342">
    <property type="entry name" value="CBS_dom_sf"/>
</dbReference>
<dbReference type="PROSITE" id="PS51371">
    <property type="entry name" value="CBS"/>
    <property type="match status" value="2"/>
</dbReference>
<evidence type="ECO:0000259" key="13">
    <source>
        <dbReference type="PROSITE" id="PS51371"/>
    </source>
</evidence>
<dbReference type="GO" id="GO:0046872">
    <property type="term" value="F:metal ion binding"/>
    <property type="evidence" value="ECO:0007669"/>
    <property type="project" value="UniProtKB-KW"/>
</dbReference>
<dbReference type="Pfam" id="PF01368">
    <property type="entry name" value="DHH"/>
    <property type="match status" value="1"/>
</dbReference>
<evidence type="ECO:0000256" key="10">
    <source>
        <dbReference type="ARBA" id="ARBA00022884"/>
    </source>
</evidence>
<dbReference type="CDD" id="cd17772">
    <property type="entry name" value="CBS_pair_DHH_polyA_Pol_assoc"/>
    <property type="match status" value="1"/>
</dbReference>
<evidence type="ECO:0000256" key="11">
    <source>
        <dbReference type="PROSITE-ProRule" id="PRU00703"/>
    </source>
</evidence>
<feature type="domain" description="CBS" evidence="13">
    <location>
        <begin position="322"/>
        <end position="381"/>
    </location>
</feature>
<name>A0A975GQW0_9BACT</name>
<evidence type="ECO:0000256" key="9">
    <source>
        <dbReference type="ARBA" id="ARBA00022842"/>
    </source>
</evidence>
<keyword evidence="4 12" id="KW-0808">Transferase</keyword>
<dbReference type="InterPro" id="IPR000644">
    <property type="entry name" value="CBS_dom"/>
</dbReference>
<comment type="similarity">
    <text evidence="2 12">Belongs to the tRNA nucleotidyltransferase/poly(A) polymerase family.</text>
</comment>
<dbReference type="Gene3D" id="3.90.1640.10">
    <property type="entry name" value="inorganic pyrophosphatase (n-terminal core)"/>
    <property type="match status" value="1"/>
</dbReference>
<keyword evidence="7" id="KW-0479">Metal-binding</keyword>
<dbReference type="Gene3D" id="3.10.310.30">
    <property type="match status" value="1"/>
</dbReference>
<evidence type="ECO:0000256" key="4">
    <source>
        <dbReference type="ARBA" id="ARBA00022679"/>
    </source>
</evidence>